<protein>
    <submittedName>
        <fullName evidence="1">Response regulator transcription factor</fullName>
    </submittedName>
</protein>
<dbReference type="RefSeq" id="WP_018595197.1">
    <property type="nucleotide sequence ID" value="NZ_CABLBP010000020.1"/>
</dbReference>
<dbReference type="EMBL" id="CP039126">
    <property type="protein sequence ID" value="QMW80580.1"/>
    <property type="molecule type" value="Genomic_DNA"/>
</dbReference>
<evidence type="ECO:0000313" key="2">
    <source>
        <dbReference type="Proteomes" id="UP000515789"/>
    </source>
</evidence>
<dbReference type="GeneID" id="75053963"/>
<dbReference type="InterPro" id="IPR009057">
    <property type="entry name" value="Homeodomain-like_sf"/>
</dbReference>
<accession>A0A7G5N137</accession>
<dbReference type="Gene3D" id="1.10.10.60">
    <property type="entry name" value="Homeodomain-like"/>
    <property type="match status" value="1"/>
</dbReference>
<name>A0A7G5N137_9FIRM</name>
<proteinExistence type="predicted"/>
<organism evidence="1 2">
    <name type="scientific">Blautia producta</name>
    <dbReference type="NCBI Taxonomy" id="33035"/>
    <lineage>
        <taxon>Bacteria</taxon>
        <taxon>Bacillati</taxon>
        <taxon>Bacillota</taxon>
        <taxon>Clostridia</taxon>
        <taxon>Lachnospirales</taxon>
        <taxon>Lachnospiraceae</taxon>
        <taxon>Blautia</taxon>
    </lineage>
</organism>
<dbReference type="SUPFAM" id="SSF46689">
    <property type="entry name" value="Homeodomain-like"/>
    <property type="match status" value="1"/>
</dbReference>
<dbReference type="Proteomes" id="UP000515789">
    <property type="component" value="Chromosome"/>
</dbReference>
<evidence type="ECO:0000313" key="1">
    <source>
        <dbReference type="EMBL" id="QMW80580.1"/>
    </source>
</evidence>
<gene>
    <name evidence="1" type="ORF">E5259_24970</name>
</gene>
<reference evidence="1 2" key="1">
    <citation type="submission" date="2019-04" db="EMBL/GenBank/DDBJ databases">
        <authorList>
            <person name="Schori C."/>
            <person name="Ahrens C."/>
        </authorList>
    </citation>
    <scope>NUCLEOTIDE SEQUENCE [LARGE SCALE GENOMIC DNA]</scope>
    <source>
        <strain evidence="1 2">DSM 2950</strain>
    </source>
</reference>
<sequence>MKLGQRLSEEQREQMRMLALEGRNALQISKEVDTSPGTVREYMRKWGIDYRGDKIKGSFPPKLLAEWDRLHERYGKKDE</sequence>
<dbReference type="AlphaFoldDB" id="A0A7G5N137"/>